<dbReference type="RefSeq" id="XP_033396943.1">
    <property type="nucleotide sequence ID" value="XM_033546575.1"/>
</dbReference>
<feature type="transmembrane region" description="Helical" evidence="2">
    <location>
        <begin position="6"/>
        <end position="26"/>
    </location>
</feature>
<keyword evidence="2" id="KW-1133">Transmembrane helix</keyword>
<reference evidence="3" key="1">
    <citation type="journal article" date="2020" name="Stud. Mycol.">
        <title>101 Dothideomycetes genomes: a test case for predicting lifestyles and emergence of pathogens.</title>
        <authorList>
            <person name="Haridas S."/>
            <person name="Albert R."/>
            <person name="Binder M."/>
            <person name="Bloem J."/>
            <person name="Labutti K."/>
            <person name="Salamov A."/>
            <person name="Andreopoulos B."/>
            <person name="Baker S."/>
            <person name="Barry K."/>
            <person name="Bills G."/>
            <person name="Bluhm B."/>
            <person name="Cannon C."/>
            <person name="Castanera R."/>
            <person name="Culley D."/>
            <person name="Daum C."/>
            <person name="Ezra D."/>
            <person name="Gonzalez J."/>
            <person name="Henrissat B."/>
            <person name="Kuo A."/>
            <person name="Liang C."/>
            <person name="Lipzen A."/>
            <person name="Lutzoni F."/>
            <person name="Magnuson J."/>
            <person name="Mondo S."/>
            <person name="Nolan M."/>
            <person name="Ohm R."/>
            <person name="Pangilinan J."/>
            <person name="Park H.-J."/>
            <person name="Ramirez L."/>
            <person name="Alfaro M."/>
            <person name="Sun H."/>
            <person name="Tritt A."/>
            <person name="Yoshinaga Y."/>
            <person name="Zwiers L.-H."/>
            <person name="Turgeon B."/>
            <person name="Goodwin S."/>
            <person name="Spatafora J."/>
            <person name="Crous P."/>
            <person name="Grigoriev I."/>
        </authorList>
    </citation>
    <scope>NUCLEOTIDE SEQUENCE</scope>
    <source>
        <strain evidence="3">CBS 121167</strain>
    </source>
</reference>
<evidence type="ECO:0000256" key="2">
    <source>
        <dbReference type="SAM" id="Phobius"/>
    </source>
</evidence>
<evidence type="ECO:0000313" key="4">
    <source>
        <dbReference type="Proteomes" id="UP000799438"/>
    </source>
</evidence>
<dbReference type="EMBL" id="ML995487">
    <property type="protein sequence ID" value="KAF2141230.1"/>
    <property type="molecule type" value="Genomic_DNA"/>
</dbReference>
<sequence>MTNEVQLILTMNALSYLILVTSYRRLCHARVQIRFRQAPNSRNAETLVSFSTPPKTAPTPPSHIQASTQFTAQQQGGQHHRPGP</sequence>
<organism evidence="3 4">
    <name type="scientific">Aplosporella prunicola CBS 121167</name>
    <dbReference type="NCBI Taxonomy" id="1176127"/>
    <lineage>
        <taxon>Eukaryota</taxon>
        <taxon>Fungi</taxon>
        <taxon>Dikarya</taxon>
        <taxon>Ascomycota</taxon>
        <taxon>Pezizomycotina</taxon>
        <taxon>Dothideomycetes</taxon>
        <taxon>Dothideomycetes incertae sedis</taxon>
        <taxon>Botryosphaeriales</taxon>
        <taxon>Aplosporellaceae</taxon>
        <taxon>Aplosporella</taxon>
    </lineage>
</organism>
<dbReference type="GeneID" id="54304081"/>
<dbReference type="AlphaFoldDB" id="A0A6A6BAW0"/>
<accession>A0A6A6BAW0</accession>
<keyword evidence="2" id="KW-0472">Membrane</keyword>
<protein>
    <submittedName>
        <fullName evidence="3">Uncharacterized protein</fullName>
    </submittedName>
</protein>
<dbReference type="Proteomes" id="UP000799438">
    <property type="component" value="Unassembled WGS sequence"/>
</dbReference>
<keyword evidence="2" id="KW-0812">Transmembrane</keyword>
<feature type="compositionally biased region" description="Polar residues" evidence="1">
    <location>
        <begin position="62"/>
        <end position="72"/>
    </location>
</feature>
<evidence type="ECO:0000313" key="3">
    <source>
        <dbReference type="EMBL" id="KAF2141230.1"/>
    </source>
</evidence>
<keyword evidence="4" id="KW-1185">Reference proteome</keyword>
<gene>
    <name evidence="3" type="ORF">K452DRAFT_36881</name>
</gene>
<name>A0A6A6BAW0_9PEZI</name>
<proteinExistence type="predicted"/>
<feature type="region of interest" description="Disordered" evidence="1">
    <location>
        <begin position="43"/>
        <end position="84"/>
    </location>
</feature>
<evidence type="ECO:0000256" key="1">
    <source>
        <dbReference type="SAM" id="MobiDB-lite"/>
    </source>
</evidence>